<dbReference type="InterPro" id="IPR009216">
    <property type="entry name" value="Virulence_factor_SrfB"/>
</dbReference>
<gene>
    <name evidence="1" type="ORF">NCTC13032_04408</name>
</gene>
<dbReference type="Pfam" id="PF07520">
    <property type="entry name" value="SrfB"/>
    <property type="match status" value="1"/>
</dbReference>
<name>A0A4U9HXZ2_9ENTR</name>
<dbReference type="AlphaFoldDB" id="A0A4U9HXZ2"/>
<sequence length="129" mass="14409">MKSIRRRSGREQLSFTFRDLLTENMPTEKVQDYVNDVVRMGQVSSEAPFSILDLPLEIDLANLHNEFINPRSGRMNICHSLRALCEVLWHYNCDVLLLTGRPSRLPGDSGADPPASASAAIARVASAWL</sequence>
<dbReference type="Proteomes" id="UP000310719">
    <property type="component" value="Chromosome"/>
</dbReference>
<organism evidence="1 2">
    <name type="scientific">Leclercia adecarboxylata</name>
    <dbReference type="NCBI Taxonomy" id="83655"/>
    <lineage>
        <taxon>Bacteria</taxon>
        <taxon>Pseudomonadati</taxon>
        <taxon>Pseudomonadota</taxon>
        <taxon>Gammaproteobacteria</taxon>
        <taxon>Enterobacterales</taxon>
        <taxon>Enterobacteriaceae</taxon>
        <taxon>Leclercia</taxon>
    </lineage>
</organism>
<proteinExistence type="predicted"/>
<evidence type="ECO:0000313" key="2">
    <source>
        <dbReference type="Proteomes" id="UP000310719"/>
    </source>
</evidence>
<accession>A0A4U9HXZ2</accession>
<protein>
    <submittedName>
        <fullName evidence="1">Uncharacterized protein conserved in bacteria, putative virulence factor</fullName>
    </submittedName>
</protein>
<dbReference type="EMBL" id="LR590464">
    <property type="protein sequence ID" value="VTP69504.1"/>
    <property type="molecule type" value="Genomic_DNA"/>
</dbReference>
<evidence type="ECO:0000313" key="1">
    <source>
        <dbReference type="EMBL" id="VTP69504.1"/>
    </source>
</evidence>
<reference evidence="1 2" key="1">
    <citation type="submission" date="2019-05" db="EMBL/GenBank/DDBJ databases">
        <authorList>
            <consortium name="Pathogen Informatics"/>
        </authorList>
    </citation>
    <scope>NUCLEOTIDE SEQUENCE [LARGE SCALE GENOMIC DNA]</scope>
    <source>
        <strain evidence="1 2">NCTC13032</strain>
    </source>
</reference>